<keyword evidence="3 4" id="KW-0408">Iron</keyword>
<reference evidence="7 8" key="1">
    <citation type="journal article" date="2024" name="Microbiology">
        <title>Methylomarinum rosea sp. nov., a novel halophilic methanotrophic bacterium from the hypersaline Lake Elton.</title>
        <authorList>
            <person name="Suleimanov R.Z."/>
            <person name="Oshkin I.Y."/>
            <person name="Danilova O.V."/>
            <person name="Suzina N.E."/>
            <person name="Dedysh S.N."/>
        </authorList>
    </citation>
    <scope>NUCLEOTIDE SEQUENCE [LARGE SCALE GENOMIC DNA]</scope>
    <source>
        <strain evidence="7 8">Ch1-1</strain>
    </source>
</reference>
<keyword evidence="2 4" id="KW-0479">Metal-binding</keyword>
<dbReference type="EMBL" id="CP157743">
    <property type="protein sequence ID" value="XBS19175.1"/>
    <property type="molecule type" value="Genomic_DNA"/>
</dbReference>
<evidence type="ECO:0000256" key="2">
    <source>
        <dbReference type="ARBA" id="ARBA00022723"/>
    </source>
</evidence>
<accession>A0AAU7NQF9</accession>
<dbReference type="InterPro" id="IPR019251">
    <property type="entry name" value="DUF2231_TM"/>
</dbReference>
<feature type="domain" description="Cytochrome c" evidence="6">
    <location>
        <begin position="149"/>
        <end position="232"/>
    </location>
</feature>
<evidence type="ECO:0000256" key="3">
    <source>
        <dbReference type="ARBA" id="ARBA00023004"/>
    </source>
</evidence>
<protein>
    <submittedName>
        <fullName evidence="7">DUF2231 domain-containing protein</fullName>
    </submittedName>
</protein>
<name>A0AAU7NQF9_9GAMM</name>
<dbReference type="InterPro" id="IPR036909">
    <property type="entry name" value="Cyt_c-like_dom_sf"/>
</dbReference>
<sequence>MIDYLYDLLANVGYIHPLHPPLTHGPIGAVIVAFLLGIAAKLWPNKNFQQSAYYAVIIAFILYFPTVVLGFLDWQHYYYGAYIYPIRMKIALAAGLLLLLVITLIVGRNPKTPTWIVSTLFSLCLFNVLGLGYFGGQLVYEGRVPEAGERFSQGRQIFIRRCSGCHVNGGNIIYPNLPLRSAPQLESYEQFIRFIRNPRLPNGEKGPMPAFKAKKLSDQHVLELYNYIIHGLAKPTRSSGRKER</sequence>
<keyword evidence="5" id="KW-1133">Transmembrane helix</keyword>
<evidence type="ECO:0000313" key="8">
    <source>
        <dbReference type="Proteomes" id="UP001225378"/>
    </source>
</evidence>
<dbReference type="GO" id="GO:0009055">
    <property type="term" value="F:electron transfer activity"/>
    <property type="evidence" value="ECO:0007669"/>
    <property type="project" value="InterPro"/>
</dbReference>
<evidence type="ECO:0000313" key="7">
    <source>
        <dbReference type="EMBL" id="XBS19175.1"/>
    </source>
</evidence>
<dbReference type="AlphaFoldDB" id="A0AAU7NQF9"/>
<dbReference type="Pfam" id="PF09990">
    <property type="entry name" value="DUF2231"/>
    <property type="match status" value="1"/>
</dbReference>
<evidence type="ECO:0000256" key="1">
    <source>
        <dbReference type="ARBA" id="ARBA00022617"/>
    </source>
</evidence>
<evidence type="ECO:0000256" key="4">
    <source>
        <dbReference type="PROSITE-ProRule" id="PRU00433"/>
    </source>
</evidence>
<organism evidence="7 8">
    <name type="scientific">Methylomarinum roseum</name>
    <dbReference type="NCBI Taxonomy" id="3067653"/>
    <lineage>
        <taxon>Bacteria</taxon>
        <taxon>Pseudomonadati</taxon>
        <taxon>Pseudomonadota</taxon>
        <taxon>Gammaproteobacteria</taxon>
        <taxon>Methylococcales</taxon>
        <taxon>Methylococcaceae</taxon>
        <taxon>Methylomarinum</taxon>
    </lineage>
</organism>
<dbReference type="SUPFAM" id="SSF46626">
    <property type="entry name" value="Cytochrome c"/>
    <property type="match status" value="1"/>
</dbReference>
<evidence type="ECO:0000256" key="5">
    <source>
        <dbReference type="SAM" id="Phobius"/>
    </source>
</evidence>
<gene>
    <name evidence="7" type="ORF">Q9L42_012445</name>
</gene>
<dbReference type="Proteomes" id="UP001225378">
    <property type="component" value="Chromosome"/>
</dbReference>
<dbReference type="Gene3D" id="1.10.760.10">
    <property type="entry name" value="Cytochrome c-like domain"/>
    <property type="match status" value="1"/>
</dbReference>
<dbReference type="PROSITE" id="PS51007">
    <property type="entry name" value="CYTC"/>
    <property type="match status" value="1"/>
</dbReference>
<keyword evidence="5" id="KW-0472">Membrane</keyword>
<keyword evidence="5" id="KW-0812">Transmembrane</keyword>
<proteinExistence type="predicted"/>
<keyword evidence="1 4" id="KW-0349">Heme</keyword>
<feature type="transmembrane region" description="Helical" evidence="5">
    <location>
        <begin position="84"/>
        <end position="107"/>
    </location>
</feature>
<evidence type="ECO:0000259" key="6">
    <source>
        <dbReference type="PROSITE" id="PS51007"/>
    </source>
</evidence>
<dbReference type="KEGG" id="mech:Q9L42_012445"/>
<dbReference type="InterPro" id="IPR009056">
    <property type="entry name" value="Cyt_c-like_dom"/>
</dbReference>
<dbReference type="RefSeq" id="WP_349431159.1">
    <property type="nucleotide sequence ID" value="NZ_CP157743.1"/>
</dbReference>
<feature type="transmembrane region" description="Helical" evidence="5">
    <location>
        <begin position="52"/>
        <end position="72"/>
    </location>
</feature>
<feature type="transmembrane region" description="Helical" evidence="5">
    <location>
        <begin position="114"/>
        <end position="135"/>
    </location>
</feature>
<feature type="transmembrane region" description="Helical" evidence="5">
    <location>
        <begin position="22"/>
        <end position="40"/>
    </location>
</feature>
<dbReference type="Pfam" id="PF13442">
    <property type="entry name" value="Cytochrome_CBB3"/>
    <property type="match status" value="1"/>
</dbReference>
<keyword evidence="8" id="KW-1185">Reference proteome</keyword>
<dbReference type="GO" id="GO:0020037">
    <property type="term" value="F:heme binding"/>
    <property type="evidence" value="ECO:0007669"/>
    <property type="project" value="InterPro"/>
</dbReference>
<dbReference type="GO" id="GO:0046872">
    <property type="term" value="F:metal ion binding"/>
    <property type="evidence" value="ECO:0007669"/>
    <property type="project" value="UniProtKB-KW"/>
</dbReference>